<dbReference type="EMBL" id="LNVG01000004">
    <property type="protein sequence ID" value="ORJ30513.1"/>
    <property type="molecule type" value="Genomic_DNA"/>
</dbReference>
<protein>
    <submittedName>
        <fullName evidence="2">Uncharacterized protein</fullName>
    </submittedName>
</protein>
<sequence>MVVDKYVGRCLDVGSTPTGSIIPLHSFAFLGKTLLNQRFLFLPLVFLGILFQKRQTLKQTLFLKKVCRILEIYILLFYEII</sequence>
<evidence type="ECO:0000313" key="3">
    <source>
        <dbReference type="Proteomes" id="UP000192789"/>
    </source>
</evidence>
<gene>
    <name evidence="2" type="ORF">ATE35_03245</name>
</gene>
<keyword evidence="1" id="KW-1133">Transmembrane helix</keyword>
<comment type="caution">
    <text evidence="2">The sequence shown here is derived from an EMBL/GenBank/DDBJ whole genome shotgun (WGS) entry which is preliminary data.</text>
</comment>
<keyword evidence="1" id="KW-0472">Membrane</keyword>
<dbReference type="AlphaFoldDB" id="A0A1X0WUS8"/>
<accession>A0A1X0WUS8</accession>
<name>A0A1X0WUS8_STROR</name>
<dbReference type="Proteomes" id="UP000192789">
    <property type="component" value="Unassembled WGS sequence"/>
</dbReference>
<evidence type="ECO:0000256" key="1">
    <source>
        <dbReference type="SAM" id="Phobius"/>
    </source>
</evidence>
<evidence type="ECO:0000313" key="2">
    <source>
        <dbReference type="EMBL" id="ORJ30513.1"/>
    </source>
</evidence>
<keyword evidence="1" id="KW-0812">Transmembrane</keyword>
<proteinExistence type="predicted"/>
<feature type="transmembrane region" description="Helical" evidence="1">
    <location>
        <begin position="34"/>
        <end position="51"/>
    </location>
</feature>
<reference evidence="2 3" key="1">
    <citation type="journal article" date="2016" name="PLoS ONE">
        <title>Comparative Genomics Analysis of Streptococcus tigurinus Strains Identifies Genetic Elements Specifically and Uniquely Present in Highly Virulent Strains.</title>
        <authorList>
            <person name="Diene S.M."/>
            <person name="Francois P."/>
            <person name="Zbinden A."/>
            <person name="Entenza J.M."/>
            <person name="Resch G."/>
        </authorList>
    </citation>
    <scope>NUCLEOTIDE SEQUENCE [LARGE SCALE GENOMIC DNA]</scope>
    <source>
        <strain evidence="2 3">AZ_14</strain>
    </source>
</reference>
<organism evidence="2 3">
    <name type="scientific">Streptococcus oralis subsp. tigurinus</name>
    <dbReference type="NCBI Taxonomy" id="1077464"/>
    <lineage>
        <taxon>Bacteria</taxon>
        <taxon>Bacillati</taxon>
        <taxon>Bacillota</taxon>
        <taxon>Bacilli</taxon>
        <taxon>Lactobacillales</taxon>
        <taxon>Streptococcaceae</taxon>
        <taxon>Streptococcus</taxon>
    </lineage>
</organism>